<dbReference type="OrthoDB" id="4629737at2"/>
<gene>
    <name evidence="2" type="ORF">FG385_27785</name>
</gene>
<dbReference type="EMBL" id="VDFW01000033">
    <property type="protein sequence ID" value="TNC21519.1"/>
    <property type="molecule type" value="Genomic_DNA"/>
</dbReference>
<proteinExistence type="predicted"/>
<protein>
    <recommendedName>
        <fullName evidence="4">Copper resistance protein D domain-containing protein</fullName>
    </recommendedName>
</protein>
<dbReference type="AlphaFoldDB" id="A0A5C4LRR7"/>
<dbReference type="RefSeq" id="WP_139099755.1">
    <property type="nucleotide sequence ID" value="NZ_VDFW01000033.1"/>
</dbReference>
<keyword evidence="1" id="KW-1133">Transmembrane helix</keyword>
<evidence type="ECO:0000313" key="2">
    <source>
        <dbReference type="EMBL" id="TNC21519.1"/>
    </source>
</evidence>
<evidence type="ECO:0008006" key="4">
    <source>
        <dbReference type="Google" id="ProtNLM"/>
    </source>
</evidence>
<feature type="transmembrane region" description="Helical" evidence="1">
    <location>
        <begin position="108"/>
        <end position="132"/>
    </location>
</feature>
<dbReference type="Proteomes" id="UP000305546">
    <property type="component" value="Unassembled WGS sequence"/>
</dbReference>
<name>A0A5C4LRR7_9PSEU</name>
<feature type="transmembrane region" description="Helical" evidence="1">
    <location>
        <begin position="84"/>
        <end position="102"/>
    </location>
</feature>
<organism evidence="2 3">
    <name type="scientific">Amycolatopsis alkalitolerans</name>
    <dbReference type="NCBI Taxonomy" id="2547244"/>
    <lineage>
        <taxon>Bacteria</taxon>
        <taxon>Bacillati</taxon>
        <taxon>Actinomycetota</taxon>
        <taxon>Actinomycetes</taxon>
        <taxon>Pseudonocardiales</taxon>
        <taxon>Pseudonocardiaceae</taxon>
        <taxon>Amycolatopsis</taxon>
    </lineage>
</organism>
<keyword evidence="1" id="KW-0472">Membrane</keyword>
<accession>A0A5C4LRR7</accession>
<keyword evidence="3" id="KW-1185">Reference proteome</keyword>
<evidence type="ECO:0000313" key="3">
    <source>
        <dbReference type="Proteomes" id="UP000305546"/>
    </source>
</evidence>
<reference evidence="2 3" key="1">
    <citation type="submission" date="2019-06" db="EMBL/GenBank/DDBJ databases">
        <title>Amycolatopsis alkalitolerans sp. nov., isolated from Gastrodia elata Blume.</title>
        <authorList>
            <person name="Narsing Rao M.P."/>
            <person name="Li W.J."/>
        </authorList>
    </citation>
    <scope>NUCLEOTIDE SEQUENCE [LARGE SCALE GENOMIC DNA]</scope>
    <source>
        <strain evidence="2 3">SYSUP0005</strain>
    </source>
</reference>
<comment type="caution">
    <text evidence="2">The sequence shown here is derived from an EMBL/GenBank/DDBJ whole genome shotgun (WGS) entry which is preliminary data.</text>
</comment>
<keyword evidence="1" id="KW-0812">Transmembrane</keyword>
<sequence length="133" mass="13674">MLGVSWDTIRLFLHILAATVWVGGQLTLAALVPALRGLGGQVTTAAARRFNQVAWPAFAVLVATGVWNMLAMTGSDSGHYRTTLMVKLAVVAVSGITAFLHARARSTAGLAVFGALTGVSALAALFLGVLLAG</sequence>
<evidence type="ECO:0000256" key="1">
    <source>
        <dbReference type="SAM" id="Phobius"/>
    </source>
</evidence>
<feature type="transmembrane region" description="Helical" evidence="1">
    <location>
        <begin position="53"/>
        <end position="72"/>
    </location>
</feature>